<evidence type="ECO:0000313" key="3">
    <source>
        <dbReference type="Proteomes" id="UP000306954"/>
    </source>
</evidence>
<dbReference type="PANTHER" id="PTHR21052">
    <property type="entry name" value="SPERMATOGENESIS ASSOCIATED 11-RELATED"/>
    <property type="match status" value="1"/>
</dbReference>
<dbReference type="PROSITE" id="PS51471">
    <property type="entry name" value="FE2OG_OXY"/>
    <property type="match status" value="1"/>
</dbReference>
<dbReference type="InterPro" id="IPR037151">
    <property type="entry name" value="AlkB-like_sf"/>
</dbReference>
<comment type="caution">
    <text evidence="2">The sequence shown here is derived from an EMBL/GenBank/DDBJ whole genome shotgun (WGS) entry which is preliminary data.</text>
</comment>
<proteinExistence type="predicted"/>
<reference evidence="2 3" key="1">
    <citation type="submission" date="2019-03" db="EMBL/GenBank/DDBJ databases">
        <title>Sequencing 23 genomes of Wallemia ichthyophaga.</title>
        <authorList>
            <person name="Gostincar C."/>
        </authorList>
    </citation>
    <scope>NUCLEOTIDE SEQUENCE [LARGE SCALE GENOMIC DNA]</scope>
    <source>
        <strain evidence="2 3">EXF-8621</strain>
    </source>
</reference>
<dbReference type="Pfam" id="PF13532">
    <property type="entry name" value="2OG-FeII_Oxy_2"/>
    <property type="match status" value="1"/>
</dbReference>
<gene>
    <name evidence="2" type="ORF">E3P90_03277</name>
</gene>
<dbReference type="EMBL" id="SPOF01000042">
    <property type="protein sequence ID" value="TIB09388.1"/>
    <property type="molecule type" value="Genomic_DNA"/>
</dbReference>
<evidence type="ECO:0000313" key="2">
    <source>
        <dbReference type="EMBL" id="TIB09388.1"/>
    </source>
</evidence>
<dbReference type="InterPro" id="IPR027450">
    <property type="entry name" value="AlkB-like"/>
</dbReference>
<dbReference type="InterPro" id="IPR005123">
    <property type="entry name" value="Oxoglu/Fe-dep_dioxygenase_dom"/>
</dbReference>
<dbReference type="InterPro" id="IPR032870">
    <property type="entry name" value="ALKBH7-like"/>
</dbReference>
<protein>
    <recommendedName>
        <fullName evidence="1">Fe2OG dioxygenase domain-containing protein</fullName>
    </recommendedName>
</protein>
<dbReference type="GO" id="GO:0006974">
    <property type="term" value="P:DNA damage response"/>
    <property type="evidence" value="ECO:0007669"/>
    <property type="project" value="InterPro"/>
</dbReference>
<evidence type="ECO:0000259" key="1">
    <source>
        <dbReference type="PROSITE" id="PS51471"/>
    </source>
</evidence>
<name>A0A4T0HXM1_WALIC</name>
<feature type="domain" description="Fe2OG dioxygenase" evidence="1">
    <location>
        <begin position="117"/>
        <end position="226"/>
    </location>
</feature>
<dbReference type="Gene3D" id="2.60.120.590">
    <property type="entry name" value="Alpha-ketoglutarate-dependent dioxygenase AlkB-like"/>
    <property type="match status" value="1"/>
</dbReference>
<dbReference type="GO" id="GO:0005759">
    <property type="term" value="C:mitochondrial matrix"/>
    <property type="evidence" value="ECO:0007669"/>
    <property type="project" value="TreeGrafter"/>
</dbReference>
<dbReference type="Proteomes" id="UP000306954">
    <property type="component" value="Unassembled WGS sequence"/>
</dbReference>
<dbReference type="PANTHER" id="PTHR21052:SF0">
    <property type="entry name" value="ALPHA-KETOGLUTARATE-DEPENDENT DIOXYGENASE ALKB HOMOLOG 7, MITOCHONDRIAL"/>
    <property type="match status" value="1"/>
</dbReference>
<organism evidence="2 3">
    <name type="scientific">Wallemia ichthyophaga</name>
    <dbReference type="NCBI Taxonomy" id="245174"/>
    <lineage>
        <taxon>Eukaryota</taxon>
        <taxon>Fungi</taxon>
        <taxon>Dikarya</taxon>
        <taxon>Basidiomycota</taxon>
        <taxon>Wallemiomycotina</taxon>
        <taxon>Wallemiomycetes</taxon>
        <taxon>Wallemiales</taxon>
        <taxon>Wallemiaceae</taxon>
        <taxon>Wallemia</taxon>
    </lineage>
</organism>
<dbReference type="GO" id="GO:0006631">
    <property type="term" value="P:fatty acid metabolic process"/>
    <property type="evidence" value="ECO:0007669"/>
    <property type="project" value="TreeGrafter"/>
</dbReference>
<accession>A0A4T0HXM1</accession>
<dbReference type="AlphaFoldDB" id="A0A4T0HXM1"/>
<dbReference type="SUPFAM" id="SSF51197">
    <property type="entry name" value="Clavaminate synthase-like"/>
    <property type="match status" value="1"/>
</dbReference>
<sequence length="227" mass="25409">MIIFSLSMADVESDHSEDSLFDGSELLDTCTHLQNLPIVHQLPPINIPGLHLDQEAISPETQSQILSQLSFDPPSVTQHVIFGTLPPFLGCLVEQLRVRAQSYICLNTHTKLFNQVDNRQCIINVYGYNESPSAYYLPQHTDLECFGEGVIILSLGSSIAMKFESFADGANDSFELLLRPGSVLYLTDDARYRWTHGIAPRTVDNVHNVGLLQRGVRVGVTLRYYNE</sequence>